<protein>
    <submittedName>
        <fullName evidence="1">Uncharacterized protein</fullName>
    </submittedName>
</protein>
<dbReference type="Pfam" id="PF04681">
    <property type="entry name" value="Bys1"/>
    <property type="match status" value="1"/>
</dbReference>
<comment type="caution">
    <text evidence="1">The sequence shown here is derived from an EMBL/GenBank/DDBJ whole genome shotgun (WGS) entry which is preliminary data.</text>
</comment>
<gene>
    <name evidence="1" type="ORF">LTR97_010648</name>
</gene>
<dbReference type="EMBL" id="JAVRQU010000018">
    <property type="protein sequence ID" value="KAK5693172.1"/>
    <property type="molecule type" value="Genomic_DNA"/>
</dbReference>
<dbReference type="Proteomes" id="UP001310594">
    <property type="component" value="Unassembled WGS sequence"/>
</dbReference>
<dbReference type="AlphaFoldDB" id="A0AAN7VNN8"/>
<evidence type="ECO:0000313" key="1">
    <source>
        <dbReference type="EMBL" id="KAK5693172.1"/>
    </source>
</evidence>
<name>A0AAN7VNN8_9PEZI</name>
<accession>A0AAN7VNN8</accession>
<organism evidence="1 2">
    <name type="scientific">Elasticomyces elasticus</name>
    <dbReference type="NCBI Taxonomy" id="574655"/>
    <lineage>
        <taxon>Eukaryota</taxon>
        <taxon>Fungi</taxon>
        <taxon>Dikarya</taxon>
        <taxon>Ascomycota</taxon>
        <taxon>Pezizomycotina</taxon>
        <taxon>Dothideomycetes</taxon>
        <taxon>Dothideomycetidae</taxon>
        <taxon>Mycosphaerellales</taxon>
        <taxon>Teratosphaeriaceae</taxon>
        <taxon>Elasticomyces</taxon>
    </lineage>
</organism>
<proteinExistence type="predicted"/>
<sequence>MGLAYAMGAALAAPLADDRAFLNIKNNCPQTVYIVYSNEQYKSASATLSSGKGLGIILSGLGYSVGLSKDPNFYSTSVPKLILGYSVNSDQDLIYYSLAPDFGNPLQGQSVSIAGDGCPSVNSADGKTYACAVTRALTYTLCG</sequence>
<reference evidence="1" key="1">
    <citation type="submission" date="2023-08" db="EMBL/GenBank/DDBJ databases">
        <title>Black Yeasts Isolated from many extreme environments.</title>
        <authorList>
            <person name="Coleine C."/>
            <person name="Stajich J.E."/>
            <person name="Selbmann L."/>
        </authorList>
    </citation>
    <scope>NUCLEOTIDE SEQUENCE</scope>
    <source>
        <strain evidence="1">CCFEE 5810</strain>
    </source>
</reference>
<evidence type="ECO:0000313" key="2">
    <source>
        <dbReference type="Proteomes" id="UP001310594"/>
    </source>
</evidence>
<dbReference type="InterPro" id="IPR006771">
    <property type="entry name" value="CetA-like"/>
</dbReference>